<feature type="compositionally biased region" description="Polar residues" evidence="1">
    <location>
        <begin position="89"/>
        <end position="100"/>
    </location>
</feature>
<feature type="non-terminal residue" evidence="2">
    <location>
        <position position="1"/>
    </location>
</feature>
<evidence type="ECO:0000313" key="3">
    <source>
        <dbReference type="EMBL" id="CAF4511325.1"/>
    </source>
</evidence>
<name>A0A817A1A6_9BILA</name>
<sequence length="181" mass="20459">MQNNYNHLPRFTPQHTSNDFSPIHPRPQVYTPTPAYSSPPPPPKTPEVNKITPSYLPRQILNTPSPHIQPSPQHNSPPPPQYNYPGYTSALNELNRSPQTHYPPPQKYFNSNINPHFNNLIQDINRSNQNYTPPHKPSYLDLLNQASPLKSPNFNSSPHHPITLKTEGLSADQALSSEPEP</sequence>
<dbReference type="Proteomes" id="UP000663856">
    <property type="component" value="Unassembled WGS sequence"/>
</dbReference>
<feature type="region of interest" description="Disordered" evidence="1">
    <location>
        <begin position="145"/>
        <end position="181"/>
    </location>
</feature>
<dbReference type="EMBL" id="CAJNRF010018117">
    <property type="protein sequence ID" value="CAF2248752.1"/>
    <property type="molecule type" value="Genomic_DNA"/>
</dbReference>
<feature type="compositionally biased region" description="Polar residues" evidence="1">
    <location>
        <begin position="145"/>
        <end position="158"/>
    </location>
</feature>
<evidence type="ECO:0000313" key="4">
    <source>
        <dbReference type="Proteomes" id="UP000663856"/>
    </source>
</evidence>
<feature type="region of interest" description="Disordered" evidence="1">
    <location>
        <begin position="1"/>
        <end position="106"/>
    </location>
</feature>
<accession>A0A817A1A6</accession>
<feature type="compositionally biased region" description="Low complexity" evidence="1">
    <location>
        <begin position="64"/>
        <end position="74"/>
    </location>
</feature>
<dbReference type="EMBL" id="CAJOBG010054850">
    <property type="protein sequence ID" value="CAF4511325.1"/>
    <property type="molecule type" value="Genomic_DNA"/>
</dbReference>
<proteinExistence type="predicted"/>
<dbReference type="AlphaFoldDB" id="A0A817A1A6"/>
<evidence type="ECO:0000313" key="2">
    <source>
        <dbReference type="EMBL" id="CAF2248752.1"/>
    </source>
</evidence>
<gene>
    <name evidence="3" type="ORF">OVN521_LOCUS41337</name>
    <name evidence="2" type="ORF">WKI299_LOCUS36909</name>
</gene>
<organism evidence="2 4">
    <name type="scientific">Rotaria magnacalcarata</name>
    <dbReference type="NCBI Taxonomy" id="392030"/>
    <lineage>
        <taxon>Eukaryota</taxon>
        <taxon>Metazoa</taxon>
        <taxon>Spiralia</taxon>
        <taxon>Gnathifera</taxon>
        <taxon>Rotifera</taxon>
        <taxon>Eurotatoria</taxon>
        <taxon>Bdelloidea</taxon>
        <taxon>Philodinida</taxon>
        <taxon>Philodinidae</taxon>
        <taxon>Rotaria</taxon>
    </lineage>
</organism>
<keyword evidence="5" id="KW-1185">Reference proteome</keyword>
<evidence type="ECO:0000256" key="1">
    <source>
        <dbReference type="SAM" id="MobiDB-lite"/>
    </source>
</evidence>
<comment type="caution">
    <text evidence="2">The sequence shown here is derived from an EMBL/GenBank/DDBJ whole genome shotgun (WGS) entry which is preliminary data.</text>
</comment>
<reference evidence="2" key="1">
    <citation type="submission" date="2021-02" db="EMBL/GenBank/DDBJ databases">
        <authorList>
            <person name="Nowell W R."/>
        </authorList>
    </citation>
    <scope>NUCLEOTIDE SEQUENCE</scope>
</reference>
<dbReference type="Proteomes" id="UP000663866">
    <property type="component" value="Unassembled WGS sequence"/>
</dbReference>
<protein>
    <submittedName>
        <fullName evidence="2">Uncharacterized protein</fullName>
    </submittedName>
</protein>
<evidence type="ECO:0000313" key="5">
    <source>
        <dbReference type="Proteomes" id="UP000663866"/>
    </source>
</evidence>